<gene>
    <name evidence="2" type="ORF">GCM10010468_52820</name>
</gene>
<evidence type="ECO:0008006" key="4">
    <source>
        <dbReference type="Google" id="ProtNLM"/>
    </source>
</evidence>
<organism evidence="2 3">
    <name type="scientific">Actinocorallia longicatena</name>
    <dbReference type="NCBI Taxonomy" id="111803"/>
    <lineage>
        <taxon>Bacteria</taxon>
        <taxon>Bacillati</taxon>
        <taxon>Actinomycetota</taxon>
        <taxon>Actinomycetes</taxon>
        <taxon>Streptosporangiales</taxon>
        <taxon>Thermomonosporaceae</taxon>
        <taxon>Actinocorallia</taxon>
    </lineage>
</organism>
<evidence type="ECO:0000313" key="3">
    <source>
        <dbReference type="Proteomes" id="UP001501237"/>
    </source>
</evidence>
<comment type="caution">
    <text evidence="2">The sequence shown here is derived from an EMBL/GenBank/DDBJ whole genome shotgun (WGS) entry which is preliminary data.</text>
</comment>
<evidence type="ECO:0000256" key="1">
    <source>
        <dbReference type="SAM" id="Phobius"/>
    </source>
</evidence>
<dbReference type="RefSeq" id="WP_344833279.1">
    <property type="nucleotide sequence ID" value="NZ_BAAAUV010000015.1"/>
</dbReference>
<accession>A0ABP6QEX3</accession>
<keyword evidence="1" id="KW-0472">Membrane</keyword>
<feature type="transmembrane region" description="Helical" evidence="1">
    <location>
        <begin position="6"/>
        <end position="32"/>
    </location>
</feature>
<proteinExistence type="predicted"/>
<keyword evidence="1" id="KW-0812">Transmembrane</keyword>
<protein>
    <recommendedName>
        <fullName evidence="4">Secreted protein</fullName>
    </recommendedName>
</protein>
<evidence type="ECO:0000313" key="2">
    <source>
        <dbReference type="EMBL" id="GAA3225278.1"/>
    </source>
</evidence>
<sequence length="182" mass="20229">MDTGTVITLTIGVATLLGTVMAAVGGMAVEWWRSRHRERREQLAREWEQRALDIRELRSALAEVRSSVLTFSVDVQLTLEMLRSASARLDNGDLAQQIHRTRGDYPAAVTALEALWTLCPTEESRTAVEELCETAAWAFRNTWSAGGQGIAPEKVDEQVRVRLRTLSVSLAISERSLTAHPE</sequence>
<keyword evidence="3" id="KW-1185">Reference proteome</keyword>
<name>A0ABP6QEX3_9ACTN</name>
<dbReference type="EMBL" id="BAAAUV010000015">
    <property type="protein sequence ID" value="GAA3225278.1"/>
    <property type="molecule type" value="Genomic_DNA"/>
</dbReference>
<keyword evidence="1" id="KW-1133">Transmembrane helix</keyword>
<reference evidence="3" key="1">
    <citation type="journal article" date="2019" name="Int. J. Syst. Evol. Microbiol.">
        <title>The Global Catalogue of Microorganisms (GCM) 10K type strain sequencing project: providing services to taxonomists for standard genome sequencing and annotation.</title>
        <authorList>
            <consortium name="The Broad Institute Genomics Platform"/>
            <consortium name="The Broad Institute Genome Sequencing Center for Infectious Disease"/>
            <person name="Wu L."/>
            <person name="Ma J."/>
        </authorList>
    </citation>
    <scope>NUCLEOTIDE SEQUENCE [LARGE SCALE GENOMIC DNA]</scope>
    <source>
        <strain evidence="3">JCM 9377</strain>
    </source>
</reference>
<dbReference type="Proteomes" id="UP001501237">
    <property type="component" value="Unassembled WGS sequence"/>
</dbReference>